<dbReference type="OrthoDB" id="1435678at2759"/>
<feature type="region of interest" description="Disordered" evidence="1">
    <location>
        <begin position="56"/>
        <end position="90"/>
    </location>
</feature>
<sequence length="506" mass="56479">MALFYRYQSATISTYNTSSSVRSETVTKPFSPFVPKYNSGDGYSDEYVGKKKLVPVGRRPYEYESDDEWKHERGTNPAHRAYVDPPPSSIPVTLPHSGHSSQPIPYVTKPNIKTTPDYYADHGDYGTKEKYKPKPASTPVYADGYGTDNGDYNNKERYKSKPTSGPAYNDGYGADYGDYNNKERYKSKPTFNPVYNDGYGADYGDYNNKERYRPKPTFSPVYHDGYGTDDGDYNNKERYKPKSTVVPVYNDGYGAKPSGTPVYNDGYGADYGDYNNREGYNPKPKPSDSSVYNDRYGADYGSYNNKEGYKPKSTGIPFHNNGYGDNYGTDNGKERSTPKPIESPVYNDGYGGDYGNYSKGPKPKSTEIPVYNDGYGVGGASPTGHDYGGYGNYPNNKERNKLVGPKTIETPRKGTPLSKPMNDINEALELLKKEAAVVNGNEKNMNLVDETEKLKKIATKAPETPAKGNSRFSSQRPLFNFSDGRRPDYGVIDHKEAEKKFKGMTI</sequence>
<dbReference type="Proteomes" id="UP000501690">
    <property type="component" value="Linkage Group LG9"/>
</dbReference>
<feature type="region of interest" description="Disordered" evidence="1">
    <location>
        <begin position="461"/>
        <end position="487"/>
    </location>
</feature>
<proteinExistence type="predicted"/>
<feature type="region of interest" description="Disordered" evidence="1">
    <location>
        <begin position="211"/>
        <end position="238"/>
    </location>
</feature>
<dbReference type="Gramene" id="Vigun07g151600.1.v1.2">
    <property type="protein sequence ID" value="Vigun07g151600.1.v1.2.CDS.1"/>
    <property type="gene ID" value="Vigun07g151600.v1.2"/>
</dbReference>
<keyword evidence="3" id="KW-1185">Reference proteome</keyword>
<feature type="region of interest" description="Disordered" evidence="1">
    <location>
        <begin position="395"/>
        <end position="421"/>
    </location>
</feature>
<dbReference type="AlphaFoldDB" id="A0A4D6N3E9"/>
<organism evidence="2 3">
    <name type="scientific">Vigna unguiculata</name>
    <name type="common">Cowpea</name>
    <dbReference type="NCBI Taxonomy" id="3917"/>
    <lineage>
        <taxon>Eukaryota</taxon>
        <taxon>Viridiplantae</taxon>
        <taxon>Streptophyta</taxon>
        <taxon>Embryophyta</taxon>
        <taxon>Tracheophyta</taxon>
        <taxon>Spermatophyta</taxon>
        <taxon>Magnoliopsida</taxon>
        <taxon>eudicotyledons</taxon>
        <taxon>Gunneridae</taxon>
        <taxon>Pentapetalae</taxon>
        <taxon>rosids</taxon>
        <taxon>fabids</taxon>
        <taxon>Fabales</taxon>
        <taxon>Fabaceae</taxon>
        <taxon>Papilionoideae</taxon>
        <taxon>50 kb inversion clade</taxon>
        <taxon>NPAAA clade</taxon>
        <taxon>indigoferoid/millettioid clade</taxon>
        <taxon>Phaseoleae</taxon>
        <taxon>Vigna</taxon>
    </lineage>
</organism>
<feature type="region of interest" description="Disordered" evidence="1">
    <location>
        <begin position="267"/>
        <end position="297"/>
    </location>
</feature>
<name>A0A4D6N3E9_VIGUN</name>
<reference evidence="2 3" key="1">
    <citation type="submission" date="2019-04" db="EMBL/GenBank/DDBJ databases">
        <title>An improved genome assembly and genetic linkage map for asparagus bean, Vigna unguiculata ssp. sesquipedialis.</title>
        <authorList>
            <person name="Xia Q."/>
            <person name="Zhang R."/>
            <person name="Dong Y."/>
        </authorList>
    </citation>
    <scope>NUCLEOTIDE SEQUENCE [LARGE SCALE GENOMIC DNA]</scope>
    <source>
        <tissue evidence="2">Leaf</tissue>
    </source>
</reference>
<accession>A0A4D6N3E9</accession>
<feature type="compositionally biased region" description="Basic and acidic residues" evidence="1">
    <location>
        <begin position="119"/>
        <end position="132"/>
    </location>
</feature>
<feature type="region of interest" description="Disordered" evidence="1">
    <location>
        <begin position="315"/>
        <end position="350"/>
    </location>
</feature>
<feature type="compositionally biased region" description="Low complexity" evidence="1">
    <location>
        <begin position="320"/>
        <end position="330"/>
    </location>
</feature>
<dbReference type="EMBL" id="CP039353">
    <property type="protein sequence ID" value="QCE07394.1"/>
    <property type="molecule type" value="Genomic_DNA"/>
</dbReference>
<feature type="region of interest" description="Disordered" evidence="1">
    <location>
        <begin position="117"/>
        <end position="175"/>
    </location>
</feature>
<gene>
    <name evidence="2" type="ORF">DEO72_LG9g2413</name>
</gene>
<evidence type="ECO:0000313" key="3">
    <source>
        <dbReference type="Proteomes" id="UP000501690"/>
    </source>
</evidence>
<evidence type="ECO:0000256" key="1">
    <source>
        <dbReference type="SAM" id="MobiDB-lite"/>
    </source>
</evidence>
<evidence type="ECO:0000313" key="2">
    <source>
        <dbReference type="EMBL" id="QCE07394.1"/>
    </source>
</evidence>
<protein>
    <submittedName>
        <fullName evidence="2">Uncharacterized protein</fullName>
    </submittedName>
</protein>